<keyword evidence="2" id="KW-1133">Transmembrane helix</keyword>
<keyword evidence="2" id="KW-0812">Transmembrane</keyword>
<feature type="transmembrane region" description="Helical" evidence="2">
    <location>
        <begin position="233"/>
        <end position="254"/>
    </location>
</feature>
<reference evidence="4 5" key="1">
    <citation type="journal article" date="2010" name="Nature">
        <title>Perigord black truffle genome uncovers evolutionary origins and mechanisms of symbiosis.</title>
        <authorList>
            <person name="Martin F."/>
            <person name="Kohler A."/>
            <person name="Murat C."/>
            <person name="Balestrini R."/>
            <person name="Coutinho P.M."/>
            <person name="Jaillon O."/>
            <person name="Montanini B."/>
            <person name="Morin E."/>
            <person name="Noel B."/>
            <person name="Percudani R."/>
            <person name="Porcel B."/>
            <person name="Rubini A."/>
            <person name="Amicucci A."/>
            <person name="Amselem J."/>
            <person name="Anthouard V."/>
            <person name="Arcioni S."/>
            <person name="Artiguenave F."/>
            <person name="Aury J.M."/>
            <person name="Ballario P."/>
            <person name="Bolchi A."/>
            <person name="Brenna A."/>
            <person name="Brun A."/>
            <person name="Buee M."/>
            <person name="Cantarel B."/>
            <person name="Chevalier G."/>
            <person name="Couloux A."/>
            <person name="Da Silva C."/>
            <person name="Denoeud F."/>
            <person name="Duplessis S."/>
            <person name="Ghignone S."/>
            <person name="Hilselberger B."/>
            <person name="Iotti M."/>
            <person name="Marcais B."/>
            <person name="Mello A."/>
            <person name="Miranda M."/>
            <person name="Pacioni G."/>
            <person name="Quesneville H."/>
            <person name="Riccioni C."/>
            <person name="Ruotolo R."/>
            <person name="Splivallo R."/>
            <person name="Stocchi V."/>
            <person name="Tisserant E."/>
            <person name="Viscomi A.R."/>
            <person name="Zambonelli A."/>
            <person name="Zampieri E."/>
            <person name="Henrissat B."/>
            <person name="Lebrun M.H."/>
            <person name="Paolocci F."/>
            <person name="Bonfante P."/>
            <person name="Ottonello S."/>
            <person name="Wincker P."/>
        </authorList>
    </citation>
    <scope>NUCLEOTIDE SEQUENCE [LARGE SCALE GENOMIC DNA]</scope>
    <source>
        <strain evidence="4 5">Mel28</strain>
    </source>
</reference>
<dbReference type="Pfam" id="PF03707">
    <property type="entry name" value="MHYT"/>
    <property type="match status" value="2"/>
</dbReference>
<evidence type="ECO:0000313" key="5">
    <source>
        <dbReference type="Proteomes" id="UP000006911"/>
    </source>
</evidence>
<keyword evidence="2" id="KW-0472">Membrane</keyword>
<dbReference type="GeneID" id="9184981"/>
<evidence type="ECO:0000259" key="3">
    <source>
        <dbReference type="PROSITE" id="PS50924"/>
    </source>
</evidence>
<evidence type="ECO:0000256" key="1">
    <source>
        <dbReference type="SAM" id="MobiDB-lite"/>
    </source>
</evidence>
<feature type="transmembrane region" description="Helical" evidence="2">
    <location>
        <begin position="122"/>
        <end position="143"/>
    </location>
</feature>
<gene>
    <name evidence="4" type="ORF">GSTUM_00004032001</name>
</gene>
<dbReference type="EMBL" id="FN429986">
    <property type="protein sequence ID" value="CAZ79356.1"/>
    <property type="molecule type" value="Genomic_DNA"/>
</dbReference>
<feature type="transmembrane region" description="Helical" evidence="2">
    <location>
        <begin position="16"/>
        <end position="38"/>
    </location>
</feature>
<evidence type="ECO:0000313" key="4">
    <source>
        <dbReference type="EMBL" id="CAZ79356.1"/>
    </source>
</evidence>
<feature type="transmembrane region" description="Helical" evidence="2">
    <location>
        <begin position="155"/>
        <end position="181"/>
    </location>
</feature>
<feature type="transmembrane region" description="Helical" evidence="2">
    <location>
        <begin position="193"/>
        <end position="213"/>
    </location>
</feature>
<dbReference type="InParanoid" id="D5G4B3"/>
<dbReference type="OMA" id="VFQWIFR"/>
<name>D5G4B3_TUBMM</name>
<sequence length="784" mass="86354">MFDGEYDPPLAPQRFAAGYIILSYFVSFLGSLSTLELLQRRTSQRGLHNWYLLLGSSVTMGGVAIWSMHFVGNRSIVLYPNSVGTDKLQLAYSSTFTAISFFVPILVLFLAYLLIGTNEDVGYLRLGFGGTFAGLSICGMHYLGQSGIENYRSYYDVSFVVGSIFIAVSSTILALAIFFILRKNFTNNWYKRALCAMLLSGGVSGMHWCASVGTRYQLKGGSGLNRDTRNATVIITIVLSVFVCVLLLAFAIVTSRARQREVIRAQKVVLASATFDPDGKLMVLPDGTLPIKEVTDCFQEKSFEEALGKSHPVFHWIYQTTRNWKSLSGLIEGMRQHLRHYNLSSRSADFVEDYAFVFREMFCIAAQDLADGTHRSLDDLGVLYDEIITTGVSVSNMIPGKNSDYTDVEAGHGKGKILFLIKKVTKPEVADLTSTGYRFTDTSNVIDIISRSTQVPKETLIHHLNSMKTYNSPERMLQPGVHVGCFAVRANVNGGFEILVRVDQLDSLPTVQLPMSALEASHINFLKENEGVGVGRLIDDMDAPGGGSSSLQALNDPPFINLFKAALQSLIEDIKDPFFADSVLVPQPIAIPCQITPENDSGIAVIIVFKTLMPVHARTINESPKMDFVPFRFFSLQQRCFPYSPDHDVQTRNTHREFSGKAAAVTVKKPTRSLSKKGLRDSLRPWPNSGHRFMTPSSSRPSTSSEKKLVSGDLSPNPSLNPFTTGGIMVSQSVSVEHAEAKSAVELQLMGPSSAITVKDNDQEMPTWVDILFRGVVSTSPGQN</sequence>
<feature type="compositionally biased region" description="Low complexity" evidence="1">
    <location>
        <begin position="695"/>
        <end position="704"/>
    </location>
</feature>
<dbReference type="RefSeq" id="XP_002835235.1">
    <property type="nucleotide sequence ID" value="XM_002835189.1"/>
</dbReference>
<dbReference type="InterPro" id="IPR005330">
    <property type="entry name" value="MHYT_dom"/>
</dbReference>
<feature type="domain" description="MHYT" evidence="3">
    <location>
        <begin position="15"/>
        <end position="217"/>
    </location>
</feature>
<dbReference type="PANTHER" id="PTHR35152">
    <property type="entry name" value="DOMAIN SIGNALLING PROTEIN, PUTATIVE (AFU_ORTHOLOGUE AFUA_5G11310)-RELATED"/>
    <property type="match status" value="1"/>
</dbReference>
<accession>D5G4B3</accession>
<keyword evidence="5" id="KW-1185">Reference proteome</keyword>
<dbReference type="eggNOG" id="ENOG502QTP5">
    <property type="taxonomic scope" value="Eukaryota"/>
</dbReference>
<dbReference type="Proteomes" id="UP000006911">
    <property type="component" value="Unassembled WGS sequence"/>
</dbReference>
<dbReference type="PANTHER" id="PTHR35152:SF1">
    <property type="entry name" value="DOMAIN SIGNALLING PROTEIN, PUTATIVE (AFU_ORTHOLOGUE AFUA_5G11310)-RELATED"/>
    <property type="match status" value="1"/>
</dbReference>
<dbReference type="PROSITE" id="PS50924">
    <property type="entry name" value="MHYT"/>
    <property type="match status" value="1"/>
</dbReference>
<dbReference type="HOGENOM" id="CLU_008375_1_0_1"/>
<protein>
    <submittedName>
        <fullName evidence="4">(Perigord truffle) hypothetical protein</fullName>
    </submittedName>
</protein>
<proteinExistence type="predicted"/>
<dbReference type="STRING" id="656061.D5G4B3"/>
<organism evidence="4 5">
    <name type="scientific">Tuber melanosporum (strain Mel28)</name>
    <name type="common">Perigord black truffle</name>
    <dbReference type="NCBI Taxonomy" id="656061"/>
    <lineage>
        <taxon>Eukaryota</taxon>
        <taxon>Fungi</taxon>
        <taxon>Dikarya</taxon>
        <taxon>Ascomycota</taxon>
        <taxon>Pezizomycotina</taxon>
        <taxon>Pezizomycetes</taxon>
        <taxon>Pezizales</taxon>
        <taxon>Tuberaceae</taxon>
        <taxon>Tuber</taxon>
    </lineage>
</organism>
<dbReference type="KEGG" id="tml:GSTUM_00004032001"/>
<feature type="compositionally biased region" description="Polar residues" evidence="1">
    <location>
        <begin position="714"/>
        <end position="723"/>
    </location>
</feature>
<dbReference type="AlphaFoldDB" id="D5G4B3"/>
<feature type="transmembrane region" description="Helical" evidence="2">
    <location>
        <begin position="50"/>
        <end position="71"/>
    </location>
</feature>
<feature type="region of interest" description="Disordered" evidence="1">
    <location>
        <begin position="670"/>
        <end position="723"/>
    </location>
</feature>
<feature type="transmembrane region" description="Helical" evidence="2">
    <location>
        <begin position="91"/>
        <end position="115"/>
    </location>
</feature>
<evidence type="ECO:0000256" key="2">
    <source>
        <dbReference type="SAM" id="Phobius"/>
    </source>
</evidence>